<dbReference type="GO" id="GO:0005829">
    <property type="term" value="C:cytosol"/>
    <property type="evidence" value="ECO:0007669"/>
    <property type="project" value="TreeGrafter"/>
</dbReference>
<dbReference type="Proteomes" id="UP000199420">
    <property type="component" value="Unassembled WGS sequence"/>
</dbReference>
<dbReference type="PANTHER" id="PTHR11049">
    <property type="entry name" value="ACYL COENZYME A THIOESTER HYDROLASE"/>
    <property type="match status" value="1"/>
</dbReference>
<proteinExistence type="inferred from homology"/>
<name>A0A1H6R9V4_9GAMM</name>
<organism evidence="5 6">
    <name type="scientific">Frateuria terrea</name>
    <dbReference type="NCBI Taxonomy" id="529704"/>
    <lineage>
        <taxon>Bacteria</taxon>
        <taxon>Pseudomonadati</taxon>
        <taxon>Pseudomonadota</taxon>
        <taxon>Gammaproteobacteria</taxon>
        <taxon>Lysobacterales</taxon>
        <taxon>Rhodanobacteraceae</taxon>
        <taxon>Frateuria</taxon>
    </lineage>
</organism>
<dbReference type="PANTHER" id="PTHR11049:SF16">
    <property type="entry name" value="PROTEIN VDLD"/>
    <property type="match status" value="1"/>
</dbReference>
<dbReference type="SUPFAM" id="SSF54637">
    <property type="entry name" value="Thioesterase/thiol ester dehydrase-isomerase"/>
    <property type="match status" value="1"/>
</dbReference>
<protein>
    <submittedName>
        <fullName evidence="5">Acyl-CoA hydrolase</fullName>
    </submittedName>
</protein>
<feature type="domain" description="HotDog ACOT-type" evidence="4">
    <location>
        <begin position="4"/>
        <end position="116"/>
    </location>
</feature>
<dbReference type="GO" id="GO:0006637">
    <property type="term" value="P:acyl-CoA metabolic process"/>
    <property type="evidence" value="ECO:0007669"/>
    <property type="project" value="TreeGrafter"/>
</dbReference>
<dbReference type="STRING" id="529704.SAMN02927913_0802"/>
<evidence type="ECO:0000259" key="4">
    <source>
        <dbReference type="PROSITE" id="PS51770"/>
    </source>
</evidence>
<dbReference type="AlphaFoldDB" id="A0A1H6R9V4"/>
<evidence type="ECO:0000256" key="1">
    <source>
        <dbReference type="ARBA" id="ARBA00010458"/>
    </source>
</evidence>
<comment type="similarity">
    <text evidence="1">Belongs to the acyl coenzyme A hydrolase family.</text>
</comment>
<dbReference type="CDD" id="cd03442">
    <property type="entry name" value="BFIT_BACH"/>
    <property type="match status" value="1"/>
</dbReference>
<dbReference type="PROSITE" id="PS51770">
    <property type="entry name" value="HOTDOG_ACOT"/>
    <property type="match status" value="1"/>
</dbReference>
<sequence>MPGQQNEVTFRFLAQPTDVNFGGKVHGGMAMKWIDQAGYACAVGWSGAYCVTVSVSGIQFIAPILIGDLVSVRARLIHTGTSSMHLAVDVLAQDLRTGEQRLATSCVMVFVALDSPDGKPTPVPRWEPRDDEDRRLQDFARRLMELSKTMEQQVAVLRPAAAPLARRVPTATP</sequence>
<keyword evidence="2 3" id="KW-0378">Hydrolase</keyword>
<dbReference type="InterPro" id="IPR006683">
    <property type="entry name" value="Thioestr_dom"/>
</dbReference>
<evidence type="ECO:0000313" key="5">
    <source>
        <dbReference type="EMBL" id="SEI47972.1"/>
    </source>
</evidence>
<evidence type="ECO:0000256" key="3">
    <source>
        <dbReference type="PROSITE-ProRule" id="PRU01106"/>
    </source>
</evidence>
<dbReference type="Pfam" id="PF03061">
    <property type="entry name" value="4HBT"/>
    <property type="match status" value="1"/>
</dbReference>
<dbReference type="InterPro" id="IPR029069">
    <property type="entry name" value="HotDog_dom_sf"/>
</dbReference>
<dbReference type="GO" id="GO:0052816">
    <property type="term" value="F:long-chain fatty acyl-CoA hydrolase activity"/>
    <property type="evidence" value="ECO:0007669"/>
    <property type="project" value="TreeGrafter"/>
</dbReference>
<dbReference type="OrthoDB" id="9809430at2"/>
<reference evidence="5 6" key="1">
    <citation type="submission" date="2016-10" db="EMBL/GenBank/DDBJ databases">
        <authorList>
            <person name="de Groot N.N."/>
        </authorList>
    </citation>
    <scope>NUCLEOTIDE SEQUENCE [LARGE SCALE GENOMIC DNA]</scope>
    <source>
        <strain evidence="5 6">DSM 26515</strain>
    </source>
</reference>
<dbReference type="Gene3D" id="3.10.129.10">
    <property type="entry name" value="Hotdog Thioesterase"/>
    <property type="match status" value="1"/>
</dbReference>
<accession>A0A1H6R9V4</accession>
<dbReference type="InterPro" id="IPR033120">
    <property type="entry name" value="HOTDOG_ACOT"/>
</dbReference>
<gene>
    <name evidence="5" type="ORF">SAMN04487997_0887</name>
</gene>
<evidence type="ECO:0000256" key="2">
    <source>
        <dbReference type="ARBA" id="ARBA00022801"/>
    </source>
</evidence>
<keyword evidence="6" id="KW-1185">Reference proteome</keyword>
<evidence type="ECO:0000313" key="6">
    <source>
        <dbReference type="Proteomes" id="UP000199420"/>
    </source>
</evidence>
<dbReference type="EMBL" id="FNYC01000001">
    <property type="protein sequence ID" value="SEI47972.1"/>
    <property type="molecule type" value="Genomic_DNA"/>
</dbReference>
<dbReference type="InterPro" id="IPR040170">
    <property type="entry name" value="Cytosol_ACT"/>
</dbReference>
<dbReference type="RefSeq" id="WP_091333841.1">
    <property type="nucleotide sequence ID" value="NZ_FNYC01000001.1"/>
</dbReference>